<feature type="transmembrane region" description="Helical" evidence="11">
    <location>
        <begin position="913"/>
        <end position="936"/>
    </location>
</feature>
<feature type="transmembrane region" description="Helical" evidence="11">
    <location>
        <begin position="442"/>
        <end position="466"/>
    </location>
</feature>
<dbReference type="SUPFAM" id="SSF52540">
    <property type="entry name" value="P-loop containing nucleoside triphosphate hydrolases"/>
    <property type="match status" value="2"/>
</dbReference>
<dbReference type="Gene3D" id="3.40.50.300">
    <property type="entry name" value="P-loop containing nucleotide triphosphate hydrolases"/>
    <property type="match status" value="2"/>
</dbReference>
<feature type="transmembrane region" description="Helical" evidence="11">
    <location>
        <begin position="401"/>
        <end position="430"/>
    </location>
</feature>
<dbReference type="FunFam" id="3.40.50.300:FF:000074">
    <property type="entry name" value="Multidrug resistance-associated protein 5 isoform 1"/>
    <property type="match status" value="1"/>
</dbReference>
<keyword evidence="3" id="KW-0813">Transport</keyword>
<comment type="subcellular location">
    <subcellularLocation>
        <location evidence="1">Endomembrane system</location>
        <topology evidence="1">Multi-pass membrane protein</topology>
    </subcellularLocation>
</comment>
<dbReference type="InterPro" id="IPR050173">
    <property type="entry name" value="ABC_transporter_C-like"/>
</dbReference>
<dbReference type="EMBL" id="HBHI01025580">
    <property type="protein sequence ID" value="CAD9693186.1"/>
    <property type="molecule type" value="Transcribed_RNA"/>
</dbReference>
<gene>
    <name evidence="14" type="ORF">EANT1437_LOCUS13110</name>
</gene>
<evidence type="ECO:0000256" key="9">
    <source>
        <dbReference type="ARBA" id="ARBA00023136"/>
    </source>
</evidence>
<evidence type="ECO:0000256" key="8">
    <source>
        <dbReference type="ARBA" id="ARBA00022989"/>
    </source>
</evidence>
<dbReference type="CDD" id="cd03250">
    <property type="entry name" value="ABCC_MRP_domain1"/>
    <property type="match status" value="1"/>
</dbReference>
<dbReference type="GO" id="GO:0012505">
    <property type="term" value="C:endomembrane system"/>
    <property type="evidence" value="ECO:0007669"/>
    <property type="project" value="UniProtKB-SubCell"/>
</dbReference>
<dbReference type="CDD" id="cd18580">
    <property type="entry name" value="ABC_6TM_ABCC_D2"/>
    <property type="match status" value="1"/>
</dbReference>
<evidence type="ECO:0000313" key="14">
    <source>
        <dbReference type="EMBL" id="CAD9693186.1"/>
    </source>
</evidence>
<dbReference type="SMART" id="SM00382">
    <property type="entry name" value="AAA"/>
    <property type="match status" value="2"/>
</dbReference>
<name>A0A7S2SAV0_9STRA</name>
<feature type="transmembrane region" description="Helical" evidence="11">
    <location>
        <begin position="866"/>
        <end position="893"/>
    </location>
</feature>
<feature type="transmembrane region" description="Helical" evidence="11">
    <location>
        <begin position="219"/>
        <end position="239"/>
    </location>
</feature>
<feature type="transmembrane region" description="Helical" evidence="11">
    <location>
        <begin position="324"/>
        <end position="346"/>
    </location>
</feature>
<feature type="compositionally biased region" description="Basic residues" evidence="10">
    <location>
        <begin position="532"/>
        <end position="541"/>
    </location>
</feature>
<keyword evidence="5" id="KW-0677">Repeat</keyword>
<sequence>MSPLKDGSVVDKNAIDATFENEDEFNHTDSSSIVQINKNDIGGKENRNNEVSTELETPNWYSSKNVHEKSLEDQSGHISRWLLLYLSPVLRLGATRVLQPEDVGVPSDQDRAELAYDAISAQWSTQVDRMNVINEARRLKYDRKLSKMSEARKLKAKPMVERKPGLATAVVKAFGVLSFVYAMILYFLSAILQFIPVLIMEDLIKFFEKGGTTENYDGYAHPWVEVAALGVIPFFISLLQTRSQTIFLHAATYLRTGISTMLYKKSLSISPSGRAATSTGQVVNMMSTDTTQIQRFIQFLGMFLVAPVQIIISLVLIYQQVGNATWVGVGFMVILAPVNIVVFSIVGKMRRRVLKYSDLRVKMMNEILNGIRIIKYYAWEKPSRNEIEKLREEELKALTTLAYVSGIGFSLILLSAPIIQPILVFLTYIYVSDEPLSASRAFTTVALFNIMRFPFAFMPMGLLQYIQSKISVRRITRYLLLPELSEYVIASPHPSYVADPNSPEAQIGSITMRGCSFSWVDQEAKIEPVQPKSKKSKKSRKGSGTLSNSSNHSYASSLSSKTSVNGEDVDDEVNIATLRNLTVTIKKGELVAVVGSVGSGKSSLLSAMLGEMEPLEQSKVYIPRESGSELDTGFMSYCTQTPWIVNESLRGNIIFGREFRQERYDKIVEACALVEDFAILPAGDMTEIGERGINLSGGQKARISLARALYMADKTTKAVLLDDPLSAVDAHVGEHLFQRAITGEISKGTTRILVTHHVHVLSQCDTVIVMEAGEIKHMGKYSDLIEQGVDFAGAVDISKVEDEKSNEEDVNDDEKVEKTAEIAVSKNVKPSTAEVKKGTELTTKEERAEGSVDGHAYVHYANAGGWLYFVAMFAIQALGRGAEISAAFWLAYWAKKTMEAKNSDAPLTNTETFYYLNYYALFSLLGVAGLTVRAFLMAVHRLHASRKLHNDLVQSIVRAPVSFFDVTPTGRILNRFAADMDKIDLQLTQSIGQGMGTIFSVLGALAAIIAATKGTFLAPLVPISCVYYVIQKWFRKTSTELQRLNSVANSPIFADFSQVLSGTSTIRAFDEENRFFLNCQNSFDKMNSSFNLVNLCNQWLGLRLDFLGGLIGAFVAGVAVATAKSNFIPAGWLGLALSYSIEITGFLKHGVRVIATVEADMSSVERVLYYTNKIEPEAPDVIPEKDPDAGTWPSEGCIKIKGASMRYRDGPLVLKGINVTFNGGEKVGVVGRTGSGKSSLMNLLFRVTELEEDGGTIEIDGINTALIGTDALRLNLSIIPQDPVMFSNTVRYNLDPFGFATENELWSVLEKVQLGELIAALPCGLDEQVAEGGENFSQGQRQLLCIGRSILRKPKVLVMDEATASIDNSTDAIIQSMIRENFKDATVLTIAHRLNTIMDSDRVLVLDDGVIVEFDTPKNLLSKAEGYFKSMVEKSKAAQNK</sequence>
<dbReference type="InterPro" id="IPR027417">
    <property type="entry name" value="P-loop_NTPase"/>
</dbReference>
<dbReference type="Gene3D" id="1.20.1560.10">
    <property type="entry name" value="ABC transporter type 1, transmembrane domain"/>
    <property type="match status" value="2"/>
</dbReference>
<keyword evidence="7" id="KW-0067">ATP-binding</keyword>
<dbReference type="CDD" id="cd18579">
    <property type="entry name" value="ABC_6TM_ABCC_D1"/>
    <property type="match status" value="1"/>
</dbReference>
<dbReference type="PANTHER" id="PTHR24223:SF415">
    <property type="entry name" value="FI20190P1"/>
    <property type="match status" value="1"/>
</dbReference>
<feature type="compositionally biased region" description="Low complexity" evidence="10">
    <location>
        <begin position="542"/>
        <end position="560"/>
    </location>
</feature>
<feature type="domain" description="ABC transmembrane type-1" evidence="13">
    <location>
        <begin position="182"/>
        <end position="467"/>
    </location>
</feature>
<evidence type="ECO:0008006" key="15">
    <source>
        <dbReference type="Google" id="ProtNLM"/>
    </source>
</evidence>
<keyword evidence="4 11" id="KW-0812">Transmembrane</keyword>
<keyword evidence="8 11" id="KW-1133">Transmembrane helix</keyword>
<dbReference type="GO" id="GO:0005524">
    <property type="term" value="F:ATP binding"/>
    <property type="evidence" value="ECO:0007669"/>
    <property type="project" value="UniProtKB-KW"/>
</dbReference>
<feature type="domain" description="ABC transporter" evidence="12">
    <location>
        <begin position="558"/>
        <end position="797"/>
    </location>
</feature>
<dbReference type="InterPro" id="IPR003439">
    <property type="entry name" value="ABC_transporter-like_ATP-bd"/>
</dbReference>
<dbReference type="Pfam" id="PF00005">
    <property type="entry name" value="ABC_tran"/>
    <property type="match status" value="2"/>
</dbReference>
<evidence type="ECO:0000256" key="1">
    <source>
        <dbReference type="ARBA" id="ARBA00004127"/>
    </source>
</evidence>
<comment type="similarity">
    <text evidence="2">Belongs to the ABC transporter superfamily. ABCC family. Conjugate transporter (TC 3.A.1.208) subfamily.</text>
</comment>
<feature type="transmembrane region" description="Helical" evidence="11">
    <location>
        <begin position="990"/>
        <end position="1010"/>
    </location>
</feature>
<feature type="transmembrane region" description="Helical" evidence="11">
    <location>
        <begin position="169"/>
        <end position="199"/>
    </location>
</feature>
<feature type="domain" description="ABC transmembrane type-1" evidence="13">
    <location>
        <begin position="870"/>
        <end position="1159"/>
    </location>
</feature>
<dbReference type="Pfam" id="PF00664">
    <property type="entry name" value="ABC_membrane"/>
    <property type="match status" value="2"/>
</dbReference>
<evidence type="ECO:0000256" key="2">
    <source>
        <dbReference type="ARBA" id="ARBA00009726"/>
    </source>
</evidence>
<organism evidence="14">
    <name type="scientific">Eucampia antarctica</name>
    <dbReference type="NCBI Taxonomy" id="49252"/>
    <lineage>
        <taxon>Eukaryota</taxon>
        <taxon>Sar</taxon>
        <taxon>Stramenopiles</taxon>
        <taxon>Ochrophyta</taxon>
        <taxon>Bacillariophyta</taxon>
        <taxon>Mediophyceae</taxon>
        <taxon>Biddulphiophycidae</taxon>
        <taxon>Hemiaulales</taxon>
        <taxon>Hemiaulaceae</taxon>
        <taxon>Eucampia</taxon>
    </lineage>
</organism>
<evidence type="ECO:0000256" key="5">
    <source>
        <dbReference type="ARBA" id="ARBA00022737"/>
    </source>
</evidence>
<keyword evidence="9 11" id="KW-0472">Membrane</keyword>
<feature type="transmembrane region" description="Helical" evidence="11">
    <location>
        <begin position="296"/>
        <end position="318"/>
    </location>
</feature>
<evidence type="ECO:0000259" key="12">
    <source>
        <dbReference type="PROSITE" id="PS50893"/>
    </source>
</evidence>
<keyword evidence="6" id="KW-0547">Nucleotide-binding</keyword>
<dbReference type="CDD" id="cd03244">
    <property type="entry name" value="ABCC_MRP_domain2"/>
    <property type="match status" value="1"/>
</dbReference>
<evidence type="ECO:0000256" key="6">
    <source>
        <dbReference type="ARBA" id="ARBA00022741"/>
    </source>
</evidence>
<protein>
    <recommendedName>
        <fullName evidence="15">ATP-dependent transporter ycf16</fullName>
    </recommendedName>
</protein>
<feature type="domain" description="ABC transporter" evidence="12">
    <location>
        <begin position="1198"/>
        <end position="1433"/>
    </location>
</feature>
<dbReference type="InterPro" id="IPR044726">
    <property type="entry name" value="ABCC_6TM_D2"/>
</dbReference>
<dbReference type="FunFam" id="3.40.50.300:FF:000997">
    <property type="entry name" value="Multidrug resistance-associated protein 1"/>
    <property type="match status" value="1"/>
</dbReference>
<evidence type="ECO:0000256" key="7">
    <source>
        <dbReference type="ARBA" id="ARBA00022840"/>
    </source>
</evidence>
<dbReference type="InterPro" id="IPR044746">
    <property type="entry name" value="ABCC_6TM_D1"/>
</dbReference>
<proteinExistence type="inferred from homology"/>
<dbReference type="FunFam" id="1.20.1560.10:FF:000010">
    <property type="entry name" value="Multidrug resistance-associated ABC transporter"/>
    <property type="match status" value="1"/>
</dbReference>
<dbReference type="PROSITE" id="PS50929">
    <property type="entry name" value="ABC_TM1F"/>
    <property type="match status" value="2"/>
</dbReference>
<dbReference type="GO" id="GO:0016887">
    <property type="term" value="F:ATP hydrolysis activity"/>
    <property type="evidence" value="ECO:0007669"/>
    <property type="project" value="InterPro"/>
</dbReference>
<accession>A0A7S2SAV0</accession>
<dbReference type="GO" id="GO:0140359">
    <property type="term" value="F:ABC-type transporter activity"/>
    <property type="evidence" value="ECO:0007669"/>
    <property type="project" value="InterPro"/>
</dbReference>
<evidence type="ECO:0000256" key="4">
    <source>
        <dbReference type="ARBA" id="ARBA00022692"/>
    </source>
</evidence>
<dbReference type="InterPro" id="IPR003593">
    <property type="entry name" value="AAA+_ATPase"/>
</dbReference>
<evidence type="ECO:0000256" key="10">
    <source>
        <dbReference type="SAM" id="MobiDB-lite"/>
    </source>
</evidence>
<dbReference type="InterPro" id="IPR017871">
    <property type="entry name" value="ABC_transporter-like_CS"/>
</dbReference>
<dbReference type="InterPro" id="IPR011527">
    <property type="entry name" value="ABC1_TM_dom"/>
</dbReference>
<evidence type="ECO:0000256" key="11">
    <source>
        <dbReference type="SAM" id="Phobius"/>
    </source>
</evidence>
<feature type="region of interest" description="Disordered" evidence="10">
    <location>
        <begin position="528"/>
        <end position="565"/>
    </location>
</feature>
<evidence type="ECO:0000259" key="13">
    <source>
        <dbReference type="PROSITE" id="PS50929"/>
    </source>
</evidence>
<dbReference type="FunFam" id="1.20.1560.10:FF:000006">
    <property type="entry name" value="ATP-binding cassette, sub-family C (CFTR/MRP), member 9"/>
    <property type="match status" value="1"/>
</dbReference>
<dbReference type="GO" id="GO:0016020">
    <property type="term" value="C:membrane"/>
    <property type="evidence" value="ECO:0007669"/>
    <property type="project" value="InterPro"/>
</dbReference>
<dbReference type="PROSITE" id="PS00211">
    <property type="entry name" value="ABC_TRANSPORTER_1"/>
    <property type="match status" value="2"/>
</dbReference>
<dbReference type="SUPFAM" id="SSF90123">
    <property type="entry name" value="ABC transporter transmembrane region"/>
    <property type="match status" value="2"/>
</dbReference>
<dbReference type="InterPro" id="IPR036640">
    <property type="entry name" value="ABC1_TM_sf"/>
</dbReference>
<dbReference type="PANTHER" id="PTHR24223">
    <property type="entry name" value="ATP-BINDING CASSETTE SUB-FAMILY C"/>
    <property type="match status" value="1"/>
</dbReference>
<reference evidence="14" key="1">
    <citation type="submission" date="2021-01" db="EMBL/GenBank/DDBJ databases">
        <authorList>
            <person name="Corre E."/>
            <person name="Pelletier E."/>
            <person name="Niang G."/>
            <person name="Scheremetjew M."/>
            <person name="Finn R."/>
            <person name="Kale V."/>
            <person name="Holt S."/>
            <person name="Cochrane G."/>
            <person name="Meng A."/>
            <person name="Brown T."/>
            <person name="Cohen L."/>
        </authorList>
    </citation>
    <scope>NUCLEOTIDE SEQUENCE</scope>
    <source>
        <strain evidence="14">CCMP1452</strain>
    </source>
</reference>
<dbReference type="PROSITE" id="PS50893">
    <property type="entry name" value="ABC_TRANSPORTER_2"/>
    <property type="match status" value="2"/>
</dbReference>
<evidence type="ECO:0000256" key="3">
    <source>
        <dbReference type="ARBA" id="ARBA00022448"/>
    </source>
</evidence>